<dbReference type="AlphaFoldDB" id="A0A8C5ZE14"/>
<accession>A0A8C5ZE14</accession>
<reference evidence="1" key="2">
    <citation type="submission" date="2025-09" db="UniProtKB">
        <authorList>
            <consortium name="Ensembl"/>
        </authorList>
    </citation>
    <scope>IDENTIFICATION</scope>
</reference>
<organism evidence="1 2">
    <name type="scientific">Marmota marmota marmota</name>
    <name type="common">Alpine marmot</name>
    <dbReference type="NCBI Taxonomy" id="9994"/>
    <lineage>
        <taxon>Eukaryota</taxon>
        <taxon>Metazoa</taxon>
        <taxon>Chordata</taxon>
        <taxon>Craniata</taxon>
        <taxon>Vertebrata</taxon>
        <taxon>Euteleostomi</taxon>
        <taxon>Mammalia</taxon>
        <taxon>Eutheria</taxon>
        <taxon>Euarchontoglires</taxon>
        <taxon>Glires</taxon>
        <taxon>Rodentia</taxon>
        <taxon>Sciuromorpha</taxon>
        <taxon>Sciuridae</taxon>
        <taxon>Xerinae</taxon>
        <taxon>Marmotini</taxon>
        <taxon>Marmota</taxon>
    </lineage>
</organism>
<reference evidence="1" key="1">
    <citation type="submission" date="2025-08" db="UniProtKB">
        <authorList>
            <consortium name="Ensembl"/>
        </authorList>
    </citation>
    <scope>IDENTIFICATION</scope>
</reference>
<sequence>MVLFCSAIPRIALPLNSQLSTSKVTSATQFIGQGPLPKKQKPKDSLA</sequence>
<keyword evidence="2" id="KW-1185">Reference proteome</keyword>
<proteinExistence type="predicted"/>
<dbReference type="Proteomes" id="UP000694407">
    <property type="component" value="Unplaced"/>
</dbReference>
<evidence type="ECO:0000313" key="1">
    <source>
        <dbReference type="Ensembl" id="ENSMMMP00000013478.1"/>
    </source>
</evidence>
<protein>
    <submittedName>
        <fullName evidence="1">Uncharacterized protein</fullName>
    </submittedName>
</protein>
<name>A0A8C5ZE14_MARMA</name>
<dbReference type="Ensembl" id="ENSMMMT00000015387.1">
    <property type="protein sequence ID" value="ENSMMMP00000013478.1"/>
    <property type="gene ID" value="ENSMMMG00000012023.1"/>
</dbReference>
<evidence type="ECO:0000313" key="2">
    <source>
        <dbReference type="Proteomes" id="UP000694407"/>
    </source>
</evidence>